<evidence type="ECO:0000256" key="6">
    <source>
        <dbReference type="ARBA" id="ARBA00023277"/>
    </source>
</evidence>
<gene>
    <name evidence="9" type="primary">rfaE2</name>
    <name evidence="9" type="ORF">J3U88_30440</name>
</gene>
<dbReference type="InterPro" id="IPR014729">
    <property type="entry name" value="Rossmann-like_a/b/a_fold"/>
</dbReference>
<dbReference type="Gene3D" id="3.40.50.620">
    <property type="entry name" value="HUPs"/>
    <property type="match status" value="1"/>
</dbReference>
<comment type="catalytic activity">
    <reaction evidence="7">
        <text>D-glycero-beta-D-manno-heptose 1-phosphate + ATP + H(+) = ADP-D-glycero-beta-D-manno-heptose + diphosphate</text>
        <dbReference type="Rhea" id="RHEA:27465"/>
        <dbReference type="ChEBI" id="CHEBI:15378"/>
        <dbReference type="ChEBI" id="CHEBI:30616"/>
        <dbReference type="ChEBI" id="CHEBI:33019"/>
        <dbReference type="ChEBI" id="CHEBI:59967"/>
        <dbReference type="ChEBI" id="CHEBI:61593"/>
        <dbReference type="EC" id="2.7.7.70"/>
    </reaction>
</comment>
<name>A0A8J7QRE2_9BACT</name>
<dbReference type="GO" id="GO:0016779">
    <property type="term" value="F:nucleotidyltransferase activity"/>
    <property type="evidence" value="ECO:0007669"/>
    <property type="project" value="UniProtKB-KW"/>
</dbReference>
<evidence type="ECO:0000256" key="4">
    <source>
        <dbReference type="ARBA" id="ARBA00022741"/>
    </source>
</evidence>
<dbReference type="NCBIfam" id="TIGR02199">
    <property type="entry name" value="rfaE_dom_II"/>
    <property type="match status" value="1"/>
</dbReference>
<dbReference type="EMBL" id="JAFREP010000043">
    <property type="protein sequence ID" value="MBO1322825.1"/>
    <property type="molecule type" value="Genomic_DNA"/>
</dbReference>
<proteinExistence type="predicted"/>
<keyword evidence="5" id="KW-0067">ATP-binding</keyword>
<reference evidence="9" key="1">
    <citation type="submission" date="2021-03" db="EMBL/GenBank/DDBJ databases">
        <authorList>
            <person name="Wang G."/>
        </authorList>
    </citation>
    <scope>NUCLEOTIDE SEQUENCE</scope>
    <source>
        <strain evidence="9">KCTC 12899</strain>
    </source>
</reference>
<accession>A0A8J7QRE2</accession>
<evidence type="ECO:0000313" key="10">
    <source>
        <dbReference type="Proteomes" id="UP000664417"/>
    </source>
</evidence>
<keyword evidence="3 9" id="KW-0548">Nucleotidyltransferase</keyword>
<dbReference type="GO" id="GO:0016773">
    <property type="term" value="F:phosphotransferase activity, alcohol group as acceptor"/>
    <property type="evidence" value="ECO:0007669"/>
    <property type="project" value="InterPro"/>
</dbReference>
<dbReference type="InterPro" id="IPR050385">
    <property type="entry name" value="Archaeal_FAD_synthase"/>
</dbReference>
<comment type="caution">
    <text evidence="9">The sequence shown here is derived from an EMBL/GenBank/DDBJ whole genome shotgun (WGS) entry which is preliminary data.</text>
</comment>
<keyword evidence="4" id="KW-0547">Nucleotide-binding</keyword>
<evidence type="ECO:0000256" key="3">
    <source>
        <dbReference type="ARBA" id="ARBA00022695"/>
    </source>
</evidence>
<dbReference type="PANTHER" id="PTHR43793:SF2">
    <property type="entry name" value="BIFUNCTIONAL PROTEIN HLDE"/>
    <property type="match status" value="1"/>
</dbReference>
<keyword evidence="2" id="KW-0808">Transferase</keyword>
<dbReference type="GO" id="GO:0005975">
    <property type="term" value="P:carbohydrate metabolic process"/>
    <property type="evidence" value="ECO:0007669"/>
    <property type="project" value="InterPro"/>
</dbReference>
<dbReference type="Pfam" id="PF01467">
    <property type="entry name" value="CTP_transf_like"/>
    <property type="match status" value="1"/>
</dbReference>
<dbReference type="PANTHER" id="PTHR43793">
    <property type="entry name" value="FAD SYNTHASE"/>
    <property type="match status" value="1"/>
</dbReference>
<protein>
    <recommendedName>
        <fullName evidence="1">D-glycero-beta-D-manno-heptose 1-phosphate adenylyltransferase</fullName>
        <ecNumber evidence="1">2.7.7.70</ecNumber>
    </recommendedName>
</protein>
<dbReference type="GO" id="GO:0005524">
    <property type="term" value="F:ATP binding"/>
    <property type="evidence" value="ECO:0007669"/>
    <property type="project" value="UniProtKB-KW"/>
</dbReference>
<dbReference type="RefSeq" id="WP_207862796.1">
    <property type="nucleotide sequence ID" value="NZ_JAFREP010000043.1"/>
</dbReference>
<evidence type="ECO:0000256" key="7">
    <source>
        <dbReference type="ARBA" id="ARBA00047428"/>
    </source>
</evidence>
<dbReference type="AlphaFoldDB" id="A0A8J7QRE2"/>
<dbReference type="SUPFAM" id="SSF52374">
    <property type="entry name" value="Nucleotidylyl transferase"/>
    <property type="match status" value="1"/>
</dbReference>
<evidence type="ECO:0000256" key="2">
    <source>
        <dbReference type="ARBA" id="ARBA00022679"/>
    </source>
</evidence>
<organism evidence="9 10">
    <name type="scientific">Acanthopleuribacter pedis</name>
    <dbReference type="NCBI Taxonomy" id="442870"/>
    <lineage>
        <taxon>Bacteria</taxon>
        <taxon>Pseudomonadati</taxon>
        <taxon>Acidobacteriota</taxon>
        <taxon>Holophagae</taxon>
        <taxon>Acanthopleuribacterales</taxon>
        <taxon>Acanthopleuribacteraceae</taxon>
        <taxon>Acanthopleuribacter</taxon>
    </lineage>
</organism>
<evidence type="ECO:0000313" key="9">
    <source>
        <dbReference type="EMBL" id="MBO1322825.1"/>
    </source>
</evidence>
<dbReference type="EC" id="2.7.7.70" evidence="1"/>
<dbReference type="Proteomes" id="UP000664417">
    <property type="component" value="Unassembled WGS sequence"/>
</dbReference>
<keyword evidence="6" id="KW-0119">Carbohydrate metabolism</keyword>
<dbReference type="NCBIfam" id="TIGR00125">
    <property type="entry name" value="cyt_tran_rel"/>
    <property type="match status" value="1"/>
</dbReference>
<evidence type="ECO:0000256" key="5">
    <source>
        <dbReference type="ARBA" id="ARBA00022840"/>
    </source>
</evidence>
<evidence type="ECO:0000259" key="8">
    <source>
        <dbReference type="Pfam" id="PF01467"/>
    </source>
</evidence>
<keyword evidence="10" id="KW-1185">Reference proteome</keyword>
<feature type="domain" description="Cytidyltransferase-like" evidence="8">
    <location>
        <begin position="35"/>
        <end position="126"/>
    </location>
</feature>
<sequence>MGFTDRPLEQRVFADRAAMAPVWSEIRADLGRIVFTNGCFDLLHGGHVMYLEEARACGDFLVLGLNNDDSVRRLKGEKRPIVPFVERAAVLAALRAVDVVVGFAEDTPYELIQTVQPNVLVKGGDYRVAEIVGHDIVTAAGGEVRSLAFKPGSSTTSIVDTIVARYLP</sequence>
<evidence type="ECO:0000256" key="1">
    <source>
        <dbReference type="ARBA" id="ARBA00012519"/>
    </source>
</evidence>
<dbReference type="InterPro" id="IPR011914">
    <property type="entry name" value="RfaE_dom_II"/>
</dbReference>
<dbReference type="InterPro" id="IPR004821">
    <property type="entry name" value="Cyt_trans-like"/>
</dbReference>